<dbReference type="InterPro" id="IPR036404">
    <property type="entry name" value="Jacalin-like_lectin_dom_sf"/>
</dbReference>
<dbReference type="InterPro" id="IPR028994">
    <property type="entry name" value="Integrin_alpha_N"/>
</dbReference>
<feature type="signal peptide" evidence="2">
    <location>
        <begin position="1"/>
        <end position="22"/>
    </location>
</feature>
<feature type="domain" description="Hemolysin beta-prism lectin" evidence="3">
    <location>
        <begin position="407"/>
        <end position="535"/>
    </location>
</feature>
<gene>
    <name evidence="5" type="ORF">APB76_12015</name>
</gene>
<dbReference type="PROSITE" id="PS00018">
    <property type="entry name" value="EF_HAND_1"/>
    <property type="match status" value="1"/>
</dbReference>
<dbReference type="Pfam" id="PF16458">
    <property type="entry name" value="Beta-prism_lec"/>
    <property type="match status" value="2"/>
</dbReference>
<dbReference type="PANTHER" id="PTHR45460:SF2">
    <property type="entry name" value="ALPHA 1,3 GLUCANASE, GH71 FAMILY (EUROFUNG)"/>
    <property type="match status" value="1"/>
</dbReference>
<name>A0A177XZY4_9VIBR</name>
<dbReference type="SUPFAM" id="SSF69318">
    <property type="entry name" value="Integrin alpha N-terminal domain"/>
    <property type="match status" value="1"/>
</dbReference>
<organism evidence="5 6">
    <name type="scientific">Vibrio bivalvicida</name>
    <dbReference type="NCBI Taxonomy" id="1276888"/>
    <lineage>
        <taxon>Bacteria</taxon>
        <taxon>Pseudomonadati</taxon>
        <taxon>Pseudomonadota</taxon>
        <taxon>Gammaproteobacteria</taxon>
        <taxon>Vibrionales</taxon>
        <taxon>Vibrionaceae</taxon>
        <taxon>Vibrio</taxon>
        <taxon>Vibrio oreintalis group</taxon>
    </lineage>
</organism>
<comment type="caution">
    <text evidence="5">The sequence shown here is derived from an EMBL/GenBank/DDBJ whole genome shotgun (WGS) entry which is preliminary data.</text>
</comment>
<dbReference type="InterPro" id="IPR018247">
    <property type="entry name" value="EF_Hand_1_Ca_BS"/>
</dbReference>
<feature type="domain" description="Hemolysin beta-prism lectin" evidence="3">
    <location>
        <begin position="717"/>
        <end position="843"/>
    </location>
</feature>
<accession>A0A177XZY4</accession>
<reference evidence="5 6" key="1">
    <citation type="journal article" date="2016" name="Syst. Appl. Microbiol.">
        <title>Vibrio bivalvicida sp. nov., a novel larval pathogen for bivalve molluscs reared in a hatchery.</title>
        <authorList>
            <person name="Dubert J."/>
            <person name="Romalde J.L."/>
            <person name="Prado S."/>
            <person name="Barja J.L."/>
        </authorList>
    </citation>
    <scope>NUCLEOTIDE SEQUENCE [LARGE SCALE GENOMIC DNA]</scope>
    <source>
        <strain evidence="5 6">605</strain>
    </source>
</reference>
<evidence type="ECO:0000259" key="4">
    <source>
        <dbReference type="Pfam" id="PF17945"/>
    </source>
</evidence>
<evidence type="ECO:0000256" key="2">
    <source>
        <dbReference type="SAM" id="SignalP"/>
    </source>
</evidence>
<proteinExistence type="predicted"/>
<evidence type="ECO:0000313" key="5">
    <source>
        <dbReference type="EMBL" id="OAJ93936.1"/>
    </source>
</evidence>
<dbReference type="Pfam" id="PF17945">
    <property type="entry name" value="Crystall_4"/>
    <property type="match status" value="1"/>
</dbReference>
<sequence length="846" mass="92487">MELKLISLTSVLMSLTATSALAQVAEGEGCIVSLETGEKYCLQVGERSGYSLPGFIYQHEVEVYAAPGTGVMLSDWDNLSYNRLAVFQGYTPNQELESVKAYNGKMLDFSTPRSMRVVAKQPLVKPDLTWSWQDSDFMPQYNQVMSSPVVVQLNDDNGDGKIDNKDIADIIVTTFSGAKYNENGVVRALSGKDGSELWDYRDGPVMADPRYSVAAADLDGDGKIEIVSGAIGANHITVIDHQGYQEKQIEIISTGYPAGQFAIADIDNDGSVEILGADGVYSYETGLLRFSYAWSPSPIPVDTDGDGVQEVFADTSLFNANGAVVWTHPTLYRAWFSSVANLDDDASPELIVSIPRTSHEPDKSSFSVLEHDGSVKWSVTNVSNPGGGVQAVSNFLGKSSTEQLSQSDTYGFKHRSSVKLKVEDNSLLYINSGLAIDAIGTNELNLVGGDGGHANSPIDLSQVTQVAITSGKYFWGGKHLLALEFYYADGSSVMFGSKRAAFWQKTQHFQLPENQKISAVNVWSKGWLVEALQFELSETSSNETLGIVYAGYNAVDMYNRHGELVWTVLNDDLTSGKIGVSAFDFTGNGIDEVLVQDQTKVRILDGRSGLALAEIHNSTGSLWEFPIVADLAGDKDAELIVVANDYDARYALNHGVYVYNSGDDDKPWQNATRIWNQHAFYISNINQDGTVPTKYQPSWLTHNTYRSSTYVASENESSEIYGFPAGQPVELDLNDELHVRSGWMIDALGADGDEMAGGYGGVLGIPVDLERVVSVEVTYGTFYWGGNHVVALTFVYQDGTVLFYGSKRYAYAKKVGKFDVPQGKKIEDMKAWAVGDYIDAVQFIVD</sequence>
<dbReference type="InterPro" id="IPR032496">
    <property type="entry name" value="Hemolysin_beta-prism_lec"/>
</dbReference>
<dbReference type="InterPro" id="IPR013517">
    <property type="entry name" value="FG-GAP"/>
</dbReference>
<dbReference type="Gene3D" id="2.60.20.40">
    <property type="match status" value="1"/>
</dbReference>
<evidence type="ECO:0000259" key="3">
    <source>
        <dbReference type="Pfam" id="PF16458"/>
    </source>
</evidence>
<dbReference type="EMBL" id="LLEI02000032">
    <property type="protein sequence ID" value="OAJ93936.1"/>
    <property type="molecule type" value="Genomic_DNA"/>
</dbReference>
<protein>
    <submittedName>
        <fullName evidence="5">Hemolysin</fullName>
    </submittedName>
</protein>
<dbReference type="Pfam" id="PF13517">
    <property type="entry name" value="FG-GAP_3"/>
    <property type="match status" value="1"/>
</dbReference>
<dbReference type="AlphaFoldDB" id="A0A177XZY4"/>
<dbReference type="RefSeq" id="WP_054961555.1">
    <property type="nucleotide sequence ID" value="NZ_LLEI02000032.1"/>
</dbReference>
<dbReference type="PANTHER" id="PTHR45460">
    <property type="entry name" value="SIMILAR TO CYSTEINE PROTEINASE"/>
    <property type="match status" value="1"/>
</dbReference>
<evidence type="ECO:0000313" key="6">
    <source>
        <dbReference type="Proteomes" id="UP000078406"/>
    </source>
</evidence>
<evidence type="ECO:0000256" key="1">
    <source>
        <dbReference type="ARBA" id="ARBA00022729"/>
    </source>
</evidence>
<dbReference type="InterPro" id="IPR040966">
    <property type="entry name" value="StcE_C"/>
</dbReference>
<feature type="domain" description="Metalloprotease StcE C-terminal" evidence="4">
    <location>
        <begin position="29"/>
        <end position="118"/>
    </location>
</feature>
<dbReference type="Gene3D" id="2.100.10.30">
    <property type="entry name" value="Jacalin-like lectin domain"/>
    <property type="match status" value="2"/>
</dbReference>
<keyword evidence="1 2" id="KW-0732">Signal</keyword>
<dbReference type="Proteomes" id="UP000078406">
    <property type="component" value="Unassembled WGS sequence"/>
</dbReference>
<feature type="chain" id="PRO_5008079310" evidence="2">
    <location>
        <begin position="23"/>
        <end position="846"/>
    </location>
</feature>